<dbReference type="InterPro" id="IPR044857">
    <property type="entry name" value="T7SS_EccB_R1"/>
</dbReference>
<dbReference type="Proteomes" id="UP000069654">
    <property type="component" value="Unassembled WGS sequence"/>
</dbReference>
<keyword evidence="8 10" id="KW-1133">Transmembrane helix</keyword>
<dbReference type="Gene3D" id="2.40.50.910">
    <property type="entry name" value="Type VII secretion system EccB, repeat 3 domain"/>
    <property type="match status" value="1"/>
</dbReference>
<dbReference type="OMA" id="WLQVSAY"/>
<dbReference type="PANTHER" id="PTHR40765">
    <property type="entry name" value="ESX-2 SECRETION SYSTEM ATPASE ECCB2"/>
    <property type="match status" value="1"/>
</dbReference>
<comment type="caution">
    <text evidence="11">The sequence shown here is derived from an EMBL/GenBank/DDBJ whole genome shotgun (WGS) entry which is preliminary data.</text>
</comment>
<dbReference type="InterPro" id="IPR007795">
    <property type="entry name" value="T7SS_EccB"/>
</dbReference>
<keyword evidence="3" id="KW-1003">Cell membrane</keyword>
<dbReference type="OrthoDB" id="3847604at2"/>
<dbReference type="EMBL" id="BCTB01000003">
    <property type="protein sequence ID" value="GAT13564.1"/>
    <property type="molecule type" value="Genomic_DNA"/>
</dbReference>
<name>A0A100XBJ1_MYCTH</name>
<evidence type="ECO:0000256" key="8">
    <source>
        <dbReference type="ARBA" id="ARBA00022989"/>
    </source>
</evidence>
<dbReference type="STRING" id="1797.RMCT_0535"/>
<keyword evidence="5" id="KW-0547">Nucleotide-binding</keyword>
<evidence type="ECO:0000256" key="9">
    <source>
        <dbReference type="ARBA" id="ARBA00023136"/>
    </source>
</evidence>
<evidence type="ECO:0000256" key="10">
    <source>
        <dbReference type="SAM" id="Phobius"/>
    </source>
</evidence>
<evidence type="ECO:0008006" key="13">
    <source>
        <dbReference type="Google" id="ProtNLM"/>
    </source>
</evidence>
<evidence type="ECO:0000256" key="1">
    <source>
        <dbReference type="ARBA" id="ARBA00004162"/>
    </source>
</evidence>
<reference evidence="11 12" key="1">
    <citation type="journal article" date="2016" name="Genome Announc.">
        <title>Draft Genome Sequences of Five Rapidly Growing Mycobacterium Species, M. thermoresistibile, M. fortuitum subsp. acetamidolyticum, M. canariasense, M. brisbanense, and M. novocastrense.</title>
        <authorList>
            <person name="Katahira K."/>
            <person name="Ogura Y."/>
            <person name="Gotoh Y."/>
            <person name="Hayashi T."/>
        </authorList>
    </citation>
    <scope>NUCLEOTIDE SEQUENCE [LARGE SCALE GENOMIC DNA]</scope>
    <source>
        <strain evidence="11 12">JCM6362</strain>
    </source>
</reference>
<accession>A0A100XBJ1</accession>
<organism evidence="11 12">
    <name type="scientific">Mycolicibacterium thermoresistibile</name>
    <name type="common">Mycobacterium thermoresistibile</name>
    <dbReference type="NCBI Taxonomy" id="1797"/>
    <lineage>
        <taxon>Bacteria</taxon>
        <taxon>Bacillati</taxon>
        <taxon>Actinomycetota</taxon>
        <taxon>Actinomycetes</taxon>
        <taxon>Mycobacteriales</taxon>
        <taxon>Mycobacteriaceae</taxon>
        <taxon>Mycolicibacterium</taxon>
    </lineage>
</organism>
<dbReference type="InterPro" id="IPR042485">
    <property type="entry name" value="T7SS_EccB_R3"/>
</dbReference>
<evidence type="ECO:0000256" key="7">
    <source>
        <dbReference type="ARBA" id="ARBA00022840"/>
    </source>
</evidence>
<comment type="similarity">
    <text evidence="2">Belongs to the EccB family.</text>
</comment>
<dbReference type="Pfam" id="PF05108">
    <property type="entry name" value="T7SS_ESX1_EccB"/>
    <property type="match status" value="1"/>
</dbReference>
<gene>
    <name evidence="11" type="ORF">RMCT_0535</name>
</gene>
<keyword evidence="9 10" id="KW-0472">Membrane</keyword>
<evidence type="ECO:0000256" key="4">
    <source>
        <dbReference type="ARBA" id="ARBA00022692"/>
    </source>
</evidence>
<dbReference type="RefSeq" id="WP_003928025.1">
    <property type="nucleotide sequence ID" value="NZ_BCTB01000003.1"/>
</dbReference>
<dbReference type="GO" id="GO:0005524">
    <property type="term" value="F:ATP binding"/>
    <property type="evidence" value="ECO:0007669"/>
    <property type="project" value="UniProtKB-KW"/>
</dbReference>
<dbReference type="NCBIfam" id="TIGR03919">
    <property type="entry name" value="T7SS_EccB"/>
    <property type="match status" value="1"/>
</dbReference>
<evidence type="ECO:0000256" key="3">
    <source>
        <dbReference type="ARBA" id="ARBA00022475"/>
    </source>
</evidence>
<evidence type="ECO:0000313" key="12">
    <source>
        <dbReference type="Proteomes" id="UP000069654"/>
    </source>
</evidence>
<dbReference type="GO" id="GO:0005886">
    <property type="term" value="C:plasma membrane"/>
    <property type="evidence" value="ECO:0007669"/>
    <property type="project" value="UniProtKB-SubCell"/>
</dbReference>
<dbReference type="GO" id="GO:0005576">
    <property type="term" value="C:extracellular region"/>
    <property type="evidence" value="ECO:0007669"/>
    <property type="project" value="TreeGrafter"/>
</dbReference>
<sequence length="471" mass="48627">MGQPTTRLQVSGYRFMLRRMEHALVRADVRMLDDPLRAQSLALTAGAVLAAVAVAGCAVLALLRPAGRLDSAQIVMERESGALYVRIDDTWHPTPNLASARLAARTAADPQPVSATALADAERGPMVGIPGAPGSIGRALPPGQSTWTLCDGTTTTLWVGEPVAGDRLGDRRDDPDAVLVRSAGGHGTYLLHDGARAAVDLRDTAVVRALRLENVEPQSVSDAVLEAIPESPPLTPPGIPAAGTPGPAPLSRIPVGTVVRLARASAAGGEVGPESGTESDYFVVLADGVQRVGRITADLIRFTTAQPHREIATVAAEVIAAVPAVDHLRVATFPDRIETRSAPVLCVQWDGADGSPRTSLLLRDSAPDGARVVLAQADGSGPAVDAVGMPGGRYAFVRATGLTGDGGIAGSLFLLTDSGVVFGVHDEEAAQWLGLPADARPAPWPMLARLPRGPELGAQAASVSRDGAPPA</sequence>
<comment type="subcellular location">
    <subcellularLocation>
        <location evidence="1">Cell membrane</location>
        <topology evidence="1">Single-pass membrane protein</topology>
    </subcellularLocation>
</comment>
<evidence type="ECO:0000256" key="6">
    <source>
        <dbReference type="ARBA" id="ARBA00022801"/>
    </source>
</evidence>
<dbReference type="AlphaFoldDB" id="A0A100XBJ1"/>
<dbReference type="GO" id="GO:0016787">
    <property type="term" value="F:hydrolase activity"/>
    <property type="evidence" value="ECO:0007669"/>
    <property type="project" value="UniProtKB-KW"/>
</dbReference>
<evidence type="ECO:0000256" key="5">
    <source>
        <dbReference type="ARBA" id="ARBA00022741"/>
    </source>
</evidence>
<protein>
    <recommendedName>
        <fullName evidence="13">Type VII secretion protein EccB</fullName>
    </recommendedName>
</protein>
<feature type="transmembrane region" description="Helical" evidence="10">
    <location>
        <begin position="41"/>
        <end position="63"/>
    </location>
</feature>
<dbReference type="PANTHER" id="PTHR40765:SF2">
    <property type="entry name" value="ESX-2 SECRETION SYSTEM ATPASE ECCB2"/>
    <property type="match status" value="1"/>
</dbReference>
<proteinExistence type="inferred from homology"/>
<keyword evidence="6" id="KW-0378">Hydrolase</keyword>
<keyword evidence="4 10" id="KW-0812">Transmembrane</keyword>
<evidence type="ECO:0000313" key="11">
    <source>
        <dbReference type="EMBL" id="GAT13564.1"/>
    </source>
</evidence>
<evidence type="ECO:0000256" key="2">
    <source>
        <dbReference type="ARBA" id="ARBA00008149"/>
    </source>
</evidence>
<reference evidence="12" key="2">
    <citation type="submission" date="2016-02" db="EMBL/GenBank/DDBJ databases">
        <title>Draft genome sequence of five rapidly growing Mycobacterium species.</title>
        <authorList>
            <person name="Katahira K."/>
            <person name="Gotou Y."/>
            <person name="Iida K."/>
            <person name="Ogura Y."/>
            <person name="Hayashi T."/>
        </authorList>
    </citation>
    <scope>NUCLEOTIDE SEQUENCE [LARGE SCALE GENOMIC DNA]</scope>
    <source>
        <strain evidence="12">JCM6362</strain>
    </source>
</reference>
<dbReference type="Gene3D" id="3.30.2390.20">
    <property type="entry name" value="Type VII secretion system EccB, repeat 1 domain"/>
    <property type="match status" value="1"/>
</dbReference>
<keyword evidence="7" id="KW-0067">ATP-binding</keyword>